<keyword evidence="2" id="KW-0812">Transmembrane</keyword>
<keyword evidence="2" id="KW-1133">Transmembrane helix</keyword>
<reference evidence="3" key="2">
    <citation type="submission" date="2020-09" db="EMBL/GenBank/DDBJ databases">
        <authorList>
            <person name="Sun Q."/>
            <person name="Ohkuma M."/>
        </authorList>
    </citation>
    <scope>NUCLEOTIDE SEQUENCE</scope>
    <source>
        <strain evidence="3">JCM 4784</strain>
    </source>
</reference>
<gene>
    <name evidence="3" type="ORF">GCM10018785_62800</name>
</gene>
<feature type="region of interest" description="Disordered" evidence="1">
    <location>
        <begin position="80"/>
        <end position="124"/>
    </location>
</feature>
<feature type="compositionally biased region" description="Basic and acidic residues" evidence="1">
    <location>
        <begin position="80"/>
        <end position="89"/>
    </location>
</feature>
<dbReference type="Proteomes" id="UP000608024">
    <property type="component" value="Unassembled WGS sequence"/>
</dbReference>
<dbReference type="EMBL" id="BNBT01000145">
    <property type="protein sequence ID" value="GHE86511.1"/>
    <property type="molecule type" value="Genomic_DNA"/>
</dbReference>
<accession>A0A919DUT0</accession>
<proteinExistence type="predicted"/>
<sequence length="124" mass="13642">MDAVEQDGGDVAQHAASVPRGWQEIEGLRQFCHSRRRTARATVDVMNTHDALDTLAVLGVLLLMALPSLLGHAHDRRIDRQLREAERGPGPRAQNSSSKETEPSTATWYADGRRSKKLVSSCTP</sequence>
<name>A0A919DUT0_9ACTN</name>
<dbReference type="AlphaFoldDB" id="A0A919DUT0"/>
<protein>
    <submittedName>
        <fullName evidence="3">Uncharacterized protein</fullName>
    </submittedName>
</protein>
<keyword evidence="2" id="KW-0472">Membrane</keyword>
<evidence type="ECO:0000256" key="1">
    <source>
        <dbReference type="SAM" id="MobiDB-lite"/>
    </source>
</evidence>
<evidence type="ECO:0000256" key="2">
    <source>
        <dbReference type="SAM" id="Phobius"/>
    </source>
</evidence>
<feature type="transmembrane region" description="Helical" evidence="2">
    <location>
        <begin position="55"/>
        <end position="73"/>
    </location>
</feature>
<keyword evidence="4" id="KW-1185">Reference proteome</keyword>
<organism evidence="3 4">
    <name type="scientific">Streptomyces longispororuber</name>
    <dbReference type="NCBI Taxonomy" id="68230"/>
    <lineage>
        <taxon>Bacteria</taxon>
        <taxon>Bacillati</taxon>
        <taxon>Actinomycetota</taxon>
        <taxon>Actinomycetes</taxon>
        <taxon>Kitasatosporales</taxon>
        <taxon>Streptomycetaceae</taxon>
        <taxon>Streptomyces</taxon>
    </lineage>
</organism>
<comment type="caution">
    <text evidence="3">The sequence shown here is derived from an EMBL/GenBank/DDBJ whole genome shotgun (WGS) entry which is preliminary data.</text>
</comment>
<feature type="compositionally biased region" description="Polar residues" evidence="1">
    <location>
        <begin position="93"/>
        <end position="107"/>
    </location>
</feature>
<evidence type="ECO:0000313" key="3">
    <source>
        <dbReference type="EMBL" id="GHE86511.1"/>
    </source>
</evidence>
<reference evidence="3" key="1">
    <citation type="journal article" date="2014" name="Int. J. Syst. Evol. Microbiol.">
        <title>Complete genome sequence of Corynebacterium casei LMG S-19264T (=DSM 44701T), isolated from a smear-ripened cheese.</title>
        <authorList>
            <consortium name="US DOE Joint Genome Institute (JGI-PGF)"/>
            <person name="Walter F."/>
            <person name="Albersmeier A."/>
            <person name="Kalinowski J."/>
            <person name="Ruckert C."/>
        </authorList>
    </citation>
    <scope>NUCLEOTIDE SEQUENCE</scope>
    <source>
        <strain evidence="3">JCM 4784</strain>
    </source>
</reference>
<evidence type="ECO:0000313" key="4">
    <source>
        <dbReference type="Proteomes" id="UP000608024"/>
    </source>
</evidence>